<keyword evidence="2" id="KW-0472">Membrane</keyword>
<keyword evidence="2" id="KW-0812">Transmembrane</keyword>
<comment type="caution">
    <text evidence="4">The sequence shown here is derived from an EMBL/GenBank/DDBJ whole genome shotgun (WGS) entry which is preliminary data.</text>
</comment>
<dbReference type="GO" id="GO:0006465">
    <property type="term" value="P:signal peptide processing"/>
    <property type="evidence" value="ECO:0007669"/>
    <property type="project" value="TreeGrafter"/>
</dbReference>
<protein>
    <recommendedName>
        <fullName evidence="3">Prepilin type IV endopeptidase peptidase domain-containing protein</fullName>
    </recommendedName>
</protein>
<dbReference type="PANTHER" id="PTHR30487">
    <property type="entry name" value="TYPE 4 PREPILIN-LIKE PROTEINS LEADER PEPTIDE-PROCESSING ENZYME"/>
    <property type="match status" value="1"/>
</dbReference>
<sequence length="166" mass="17211">MNVPVNSLLFIAWTVAVALSDCHSRRVSNALVGAGLAAAFASAFLHHSPFGLAPMQAAIGMAIGFVALLPFYALGMMGAADVKVFAVLGAWCGMHALLGLWVVASLIAGVHAVWLLITTRTRLASLVRSKAATFELVGKRSTPFAACLTLPAVVWLGLQVVAGGVQ</sequence>
<dbReference type="OrthoDB" id="5508079at2"/>
<evidence type="ECO:0000259" key="3">
    <source>
        <dbReference type="Pfam" id="PF01478"/>
    </source>
</evidence>
<name>A0A2A4F1B8_9BURK</name>
<comment type="similarity">
    <text evidence="1">Belongs to the peptidase A24 family.</text>
</comment>
<feature type="transmembrane region" description="Helical" evidence="2">
    <location>
        <begin position="84"/>
        <end position="117"/>
    </location>
</feature>
<reference evidence="4 5" key="1">
    <citation type="submission" date="2017-01" db="EMBL/GenBank/DDBJ databases">
        <title>Whole-Genome Shotgun Sequencing of Two beta-Proteobacterial Species in Search of the Bulgecin Biosynthetic Cluster.</title>
        <authorList>
            <person name="Horsman M.E."/>
            <person name="Marous D.R."/>
            <person name="Li R."/>
            <person name="Oliver R.A."/>
            <person name="Byun B."/>
            <person name="Emrich S.J."/>
            <person name="Boggess B."/>
            <person name="Townsend C.A."/>
            <person name="Mobashery S."/>
        </authorList>
    </citation>
    <scope>NUCLEOTIDE SEQUENCE [LARGE SCALE GENOMIC DNA]</scope>
    <source>
        <strain evidence="4 5">ATCC 31363</strain>
    </source>
</reference>
<proteinExistence type="inferred from homology"/>
<keyword evidence="2" id="KW-1133">Transmembrane helix</keyword>
<dbReference type="InterPro" id="IPR000045">
    <property type="entry name" value="Prepilin_IV_endopep_pep"/>
</dbReference>
<dbReference type="Gene3D" id="1.20.120.1220">
    <property type="match status" value="1"/>
</dbReference>
<evidence type="ECO:0000313" key="5">
    <source>
        <dbReference type="Proteomes" id="UP000218022"/>
    </source>
</evidence>
<dbReference type="GO" id="GO:0005886">
    <property type="term" value="C:plasma membrane"/>
    <property type="evidence" value="ECO:0007669"/>
    <property type="project" value="TreeGrafter"/>
</dbReference>
<dbReference type="Pfam" id="PF01478">
    <property type="entry name" value="Peptidase_A24"/>
    <property type="match status" value="1"/>
</dbReference>
<evidence type="ECO:0000313" key="4">
    <source>
        <dbReference type="EMBL" id="PCE26885.1"/>
    </source>
</evidence>
<dbReference type="GO" id="GO:0004190">
    <property type="term" value="F:aspartic-type endopeptidase activity"/>
    <property type="evidence" value="ECO:0007669"/>
    <property type="project" value="InterPro"/>
</dbReference>
<feature type="transmembrane region" description="Helical" evidence="2">
    <location>
        <begin position="53"/>
        <end position="72"/>
    </location>
</feature>
<dbReference type="EMBL" id="MTZV01000003">
    <property type="protein sequence ID" value="PCE26885.1"/>
    <property type="molecule type" value="Genomic_DNA"/>
</dbReference>
<evidence type="ECO:0000256" key="1">
    <source>
        <dbReference type="ARBA" id="ARBA00005801"/>
    </source>
</evidence>
<dbReference type="AlphaFoldDB" id="A0A2A4F1B8"/>
<dbReference type="InterPro" id="IPR050882">
    <property type="entry name" value="Prepilin_peptidase/N-MTase"/>
</dbReference>
<dbReference type="PANTHER" id="PTHR30487:SF0">
    <property type="entry name" value="PREPILIN LEADER PEPTIDASE_N-METHYLTRANSFERASE-RELATED"/>
    <property type="match status" value="1"/>
</dbReference>
<feature type="domain" description="Prepilin type IV endopeptidase peptidase" evidence="3">
    <location>
        <begin position="8"/>
        <end position="112"/>
    </location>
</feature>
<accession>A0A2A4F1B8</accession>
<evidence type="ECO:0000256" key="2">
    <source>
        <dbReference type="SAM" id="Phobius"/>
    </source>
</evidence>
<dbReference type="Proteomes" id="UP000218022">
    <property type="component" value="Unassembled WGS sequence"/>
</dbReference>
<organism evidence="4 5">
    <name type="scientific">Paraburkholderia acidicola</name>
    <dbReference type="NCBI Taxonomy" id="1912599"/>
    <lineage>
        <taxon>Bacteria</taxon>
        <taxon>Pseudomonadati</taxon>
        <taxon>Pseudomonadota</taxon>
        <taxon>Betaproteobacteria</taxon>
        <taxon>Burkholderiales</taxon>
        <taxon>Burkholderiaceae</taxon>
        <taxon>Paraburkholderia</taxon>
    </lineage>
</organism>
<gene>
    <name evidence="4" type="ORF">BWP39_08850</name>
</gene>
<dbReference type="RefSeq" id="WP_096718997.1">
    <property type="nucleotide sequence ID" value="NZ_MTZV01000003.1"/>
</dbReference>
<feature type="transmembrane region" description="Helical" evidence="2">
    <location>
        <begin position="143"/>
        <end position="165"/>
    </location>
</feature>